<dbReference type="Pfam" id="PF13884">
    <property type="entry name" value="Peptidase_S74"/>
    <property type="match status" value="1"/>
</dbReference>
<evidence type="ECO:0000256" key="2">
    <source>
        <dbReference type="ARBA" id="ARBA00022732"/>
    </source>
</evidence>
<organism evidence="4 5">
    <name type="scientific">Escherichia phage AAPEc6</name>
    <dbReference type="NCBI Taxonomy" id="2886901"/>
    <lineage>
        <taxon>Viruses</taxon>
        <taxon>Duplodnaviria</taxon>
        <taxon>Heunggongvirae</taxon>
        <taxon>Uroviricota</taxon>
        <taxon>Caudoviricetes</taxon>
        <taxon>Autographivirales</taxon>
        <taxon>Autosignataviridae</taxon>
        <taxon>Molineuxvirinae</taxon>
        <taxon>Vectrevirus</taxon>
        <taxon>Vectrevirus AAPEc6</taxon>
    </lineage>
</organism>
<dbReference type="Pfam" id="PF12219">
    <property type="entry name" value="End_tail_spike"/>
    <property type="match status" value="1"/>
</dbReference>
<accession>A0A1P8BK29</accession>
<dbReference type="Pfam" id="PF12217">
    <property type="entry name" value="End_beta_propel"/>
    <property type="match status" value="1"/>
</dbReference>
<dbReference type="InterPro" id="IPR024430">
    <property type="entry name" value="Endosialidase_C_dom"/>
</dbReference>
<evidence type="ECO:0000259" key="3">
    <source>
        <dbReference type="PROSITE" id="PS51688"/>
    </source>
</evidence>
<dbReference type="EMBL" id="KX279892">
    <property type="protein sequence ID" value="ANT40789.1"/>
    <property type="molecule type" value="Genomic_DNA"/>
</dbReference>
<dbReference type="Gene3D" id="2.40.30.20">
    <property type="match status" value="1"/>
</dbReference>
<dbReference type="Gene3D" id="3.30.750.60">
    <property type="entry name" value="Endosialidase, N-terminal extension domain"/>
    <property type="match status" value="1"/>
</dbReference>
<dbReference type="PROSITE" id="PS51688">
    <property type="entry name" value="ICA"/>
    <property type="match status" value="1"/>
</dbReference>
<evidence type="ECO:0000313" key="5">
    <source>
        <dbReference type="Proteomes" id="UP000225284"/>
    </source>
</evidence>
<reference evidence="4" key="1">
    <citation type="submission" date="2017-06" db="EMBL/GenBank/DDBJ databases">
        <title>Genome of a bacteriophage of the Autographivirinae subfamily that infects Escherichia coli strain O45:H10.</title>
        <authorList>
            <person name="Nonis J."/>
            <person name="Billington C."/>
            <person name="Varsani A."/>
        </authorList>
    </citation>
    <scope>NUCLEOTIDE SEQUENCE [LARGE SCALE GENOMIC DNA]</scope>
</reference>
<dbReference type="GeneID" id="54976538"/>
<dbReference type="InterPro" id="IPR023366">
    <property type="entry name" value="ATP_synth_asu-like_sf"/>
</dbReference>
<dbReference type="InterPro" id="IPR024428">
    <property type="entry name" value="Endosialidase_beta_prop"/>
</dbReference>
<dbReference type="Pfam" id="PF12218">
    <property type="entry name" value="End_N_terminal"/>
    <property type="match status" value="1"/>
</dbReference>
<proteinExistence type="predicted"/>
<dbReference type="Gene3D" id="2.120.10.10">
    <property type="match status" value="1"/>
</dbReference>
<dbReference type="InterPro" id="IPR024429">
    <property type="entry name" value="Endosialidase_N-extension"/>
</dbReference>
<evidence type="ECO:0000256" key="1">
    <source>
        <dbReference type="ARBA" id="ARBA00004328"/>
    </source>
</evidence>
<dbReference type="GO" id="GO:0016996">
    <property type="term" value="F:endo-alpha-(2,8)-sialidase activity"/>
    <property type="evidence" value="ECO:0007669"/>
    <property type="project" value="InterPro"/>
</dbReference>
<dbReference type="GO" id="GO:0098015">
    <property type="term" value="C:virus tail"/>
    <property type="evidence" value="ECO:0007669"/>
    <property type="project" value="UniProtKB-KW"/>
</dbReference>
<protein>
    <submittedName>
        <fullName evidence="4">Endosialidase</fullName>
    </submittedName>
</protein>
<dbReference type="InterPro" id="IPR001724">
    <property type="entry name" value="Glycl_Hydrolase_58"/>
</dbReference>
<sequence length="811" mass="90566">MIQRLGSSLVKFKSKIAGAIWRNLDDKLTEVVSLKDFGAKGDGKTNDQDAVNAAMASGKRIDGAGATYKVSSLPDMERFYNTRFVWERLAGQPLYYVSKGFINGELYKITDNPYYNAWPQDKAFVYENVIYAPYMGSDRHGVSRLHVSWVKSGDDGQTWSTPEWLTDLHPDYPTVNYHCMSMGVCRNRLFAMIETRTLAKNALTNCALWDRPMSRSLHLTGGITKAANQRYATIHVPDHGLFVGDFVNFSNSAVTGVSGDMTVATVIDKDNFTVLTPNQQTSDLNNDGKSWHMGTSFHKSPWRKTDLGLIPRVTEVHSFATIDNNGFVMGYHQGDVAPREVGLFYFPDAFNSPSNYVRRQIPSEYEPDAAEPCIKYYDGVLYLITRGTRGDRLGSSLHRSRDIGQTWESLRFPHNVHHTTLPFAKVGDDLIMFGSERAENEWEAGAPDDRYKASYPRTFYARLNVNNWNADDIEWVNITDQIYQGDIVNSSVGVGSVVVKDSYIYYIFGGENHFNPMTYGDNKDRDPFKGHGHPTDIYCYKMQIANDNRVSRKFTYGATPGQAIPTFMGTDGIRNIPAPLYFSDNIVTEDTKVGHLTLKASTSSNIRSEVQMEGEYGFIGKSVPKDNPTGQRLIICGGEETSSSSGAQITLHGSNSSNAKRITYNGNEHLFQGAPIMPAVDNQFAAGGPSNRFTTIYLGSDPVTTSDADHKYGISSINTKVLKAWSRVGFKQYGLNSEAERNLDSIHFGVLAQDIVAAFEAEGLDAIKYGIVSFEEGRYGVRYSEVLTLEAAYTRYRLDKLEEMYATNRIS</sequence>
<dbReference type="InterPro" id="IPR044914">
    <property type="entry name" value="Endosialidase_C_dom_sf"/>
</dbReference>
<dbReference type="SUPFAM" id="SSF50939">
    <property type="entry name" value="Sialidases"/>
    <property type="match status" value="1"/>
</dbReference>
<dbReference type="Proteomes" id="UP000225284">
    <property type="component" value="Segment"/>
</dbReference>
<dbReference type="RefSeq" id="YP_009786461.1">
    <property type="nucleotide sequence ID" value="NC_047769.1"/>
</dbReference>
<keyword evidence="2" id="KW-1227">Viral tail protein</keyword>
<dbReference type="InterPro" id="IPR024427">
    <property type="entry name" value="B-barrel_Endosialidase"/>
</dbReference>
<dbReference type="Gene3D" id="4.10.1090.10">
    <property type="entry name" value="Endosialidase, domain 4"/>
    <property type="match status" value="1"/>
</dbReference>
<dbReference type="InterPro" id="IPR036388">
    <property type="entry name" value="WH-like_DNA-bd_sf"/>
</dbReference>
<dbReference type="Gene3D" id="1.10.10.10">
    <property type="entry name" value="Winged helix-like DNA-binding domain superfamily/Winged helix DNA-binding domain"/>
    <property type="match status" value="1"/>
</dbReference>
<keyword evidence="2" id="KW-0946">Virion</keyword>
<dbReference type="InterPro" id="IPR036278">
    <property type="entry name" value="Sialidase_sf"/>
</dbReference>
<dbReference type="CDD" id="cd10144">
    <property type="entry name" value="Peptidase_S74_CIMCD"/>
    <property type="match status" value="1"/>
</dbReference>
<dbReference type="PRINTS" id="PR00849">
    <property type="entry name" value="GLHYDRLASE58"/>
</dbReference>
<keyword evidence="5" id="KW-1185">Reference proteome</keyword>
<dbReference type="InterPro" id="IPR030392">
    <property type="entry name" value="S74_ICA"/>
</dbReference>
<name>A0A1P8BK29_9CAUD</name>
<dbReference type="Pfam" id="PF12195">
    <property type="entry name" value="End_beta_barrel"/>
    <property type="match status" value="1"/>
</dbReference>
<comment type="subcellular location">
    <subcellularLocation>
        <location evidence="1">Virion</location>
    </subcellularLocation>
</comment>
<feature type="domain" description="Peptidase S74" evidence="3">
    <location>
        <begin position="706"/>
        <end position="808"/>
    </location>
</feature>
<dbReference type="SUPFAM" id="SSF69349">
    <property type="entry name" value="Phage fibre proteins"/>
    <property type="match status" value="1"/>
</dbReference>
<evidence type="ECO:0000313" key="4">
    <source>
        <dbReference type="EMBL" id="ANT40789.1"/>
    </source>
</evidence>